<evidence type="ECO:0000313" key="3">
    <source>
        <dbReference type="Proteomes" id="UP000494120"/>
    </source>
</evidence>
<dbReference type="EMBL" id="CABVQG010000011">
    <property type="protein sequence ID" value="VWC73617.1"/>
    <property type="molecule type" value="Genomic_DNA"/>
</dbReference>
<evidence type="ECO:0000313" key="2">
    <source>
        <dbReference type="EMBL" id="VWC73617.1"/>
    </source>
</evidence>
<keyword evidence="1" id="KW-0812">Transmembrane</keyword>
<gene>
    <name evidence="2" type="ORF">BLA17378_03436</name>
</gene>
<name>A0ABY6XYD9_9BURK</name>
<reference evidence="2 3" key="1">
    <citation type="submission" date="2019-09" db="EMBL/GenBank/DDBJ databases">
        <authorList>
            <person name="Depoorter E."/>
        </authorList>
    </citation>
    <scope>NUCLEOTIDE SEQUENCE [LARGE SCALE GENOMIC DNA]</scope>
    <source>
        <strain evidence="2 3">R-17378</strain>
    </source>
</reference>
<feature type="transmembrane region" description="Helical" evidence="1">
    <location>
        <begin position="171"/>
        <end position="191"/>
    </location>
</feature>
<accession>A0ABY6XYD9</accession>
<evidence type="ECO:0008006" key="4">
    <source>
        <dbReference type="Google" id="ProtNLM"/>
    </source>
</evidence>
<comment type="caution">
    <text evidence="2">The sequence shown here is derived from an EMBL/GenBank/DDBJ whole genome shotgun (WGS) entry which is preliminary data.</text>
</comment>
<dbReference type="Proteomes" id="UP000494120">
    <property type="component" value="Unassembled WGS sequence"/>
</dbReference>
<keyword evidence="1" id="KW-0472">Membrane</keyword>
<dbReference type="RefSeq" id="WP_174957768.1">
    <property type="nucleotide sequence ID" value="NZ_CABVQG010000011.1"/>
</dbReference>
<feature type="transmembrane region" description="Helical" evidence="1">
    <location>
        <begin position="21"/>
        <end position="39"/>
    </location>
</feature>
<feature type="transmembrane region" description="Helical" evidence="1">
    <location>
        <begin position="113"/>
        <end position="132"/>
    </location>
</feature>
<organism evidence="2 3">
    <name type="scientific">Burkholderia aenigmatica</name>
    <dbReference type="NCBI Taxonomy" id="2015348"/>
    <lineage>
        <taxon>Bacteria</taxon>
        <taxon>Pseudomonadati</taxon>
        <taxon>Pseudomonadota</taxon>
        <taxon>Betaproteobacteria</taxon>
        <taxon>Burkholderiales</taxon>
        <taxon>Burkholderiaceae</taxon>
        <taxon>Burkholderia</taxon>
        <taxon>Burkholderia cepacia complex</taxon>
    </lineage>
</organism>
<feature type="transmembrane region" description="Helical" evidence="1">
    <location>
        <begin position="138"/>
        <end position="159"/>
    </location>
</feature>
<proteinExistence type="predicted"/>
<keyword evidence="1" id="KW-1133">Transmembrane helix</keyword>
<sequence>MNELRASRRWRSIEHWPEKLRILYHATLGGLLIVLASTFEAAGSAWRTAAQHGDPVARAGREWVRALVGHQDAFSALEHAATGAGCALIGFGILQVGYAAIVSGRKRPAEPLVAWQWWGFVLVTMGLSYFVGSESYPGTRLLMGMVTAIYVVVPTLWRAQLPNVALRAPQWVTGASGMFFWMLIDVTWKLYHAPRVHEASALVIVHLGLGLAGLIGASWAFGWLARRFAWLHPTPIGGQ</sequence>
<protein>
    <recommendedName>
        <fullName evidence="4">DUF2306 domain-containing protein</fullName>
    </recommendedName>
</protein>
<feature type="transmembrane region" description="Helical" evidence="1">
    <location>
        <begin position="203"/>
        <end position="225"/>
    </location>
</feature>
<keyword evidence="3" id="KW-1185">Reference proteome</keyword>
<evidence type="ECO:0000256" key="1">
    <source>
        <dbReference type="SAM" id="Phobius"/>
    </source>
</evidence>
<feature type="transmembrane region" description="Helical" evidence="1">
    <location>
        <begin position="80"/>
        <end position="101"/>
    </location>
</feature>